<dbReference type="EMBL" id="CM042043">
    <property type="protein sequence ID" value="KAI3695303.1"/>
    <property type="molecule type" value="Genomic_DNA"/>
</dbReference>
<name>A0ACB8ZCH9_9ASTR</name>
<gene>
    <name evidence="1" type="ORF">L1987_78298</name>
</gene>
<evidence type="ECO:0000313" key="2">
    <source>
        <dbReference type="Proteomes" id="UP001056120"/>
    </source>
</evidence>
<keyword evidence="2" id="KW-1185">Reference proteome</keyword>
<dbReference type="Proteomes" id="UP001056120">
    <property type="component" value="Linkage Group LG26"/>
</dbReference>
<organism evidence="1 2">
    <name type="scientific">Smallanthus sonchifolius</name>
    <dbReference type="NCBI Taxonomy" id="185202"/>
    <lineage>
        <taxon>Eukaryota</taxon>
        <taxon>Viridiplantae</taxon>
        <taxon>Streptophyta</taxon>
        <taxon>Embryophyta</taxon>
        <taxon>Tracheophyta</taxon>
        <taxon>Spermatophyta</taxon>
        <taxon>Magnoliopsida</taxon>
        <taxon>eudicotyledons</taxon>
        <taxon>Gunneridae</taxon>
        <taxon>Pentapetalae</taxon>
        <taxon>asterids</taxon>
        <taxon>campanulids</taxon>
        <taxon>Asterales</taxon>
        <taxon>Asteraceae</taxon>
        <taxon>Asteroideae</taxon>
        <taxon>Heliantheae alliance</taxon>
        <taxon>Millerieae</taxon>
        <taxon>Smallanthus</taxon>
    </lineage>
</organism>
<accession>A0ACB8ZCH9</accession>
<protein>
    <submittedName>
        <fullName evidence="1">Uncharacterized protein</fullName>
    </submittedName>
</protein>
<proteinExistence type="predicted"/>
<reference evidence="2" key="1">
    <citation type="journal article" date="2022" name="Mol. Ecol. Resour.">
        <title>The genomes of chicory, endive, great burdock and yacon provide insights into Asteraceae palaeo-polyploidization history and plant inulin production.</title>
        <authorList>
            <person name="Fan W."/>
            <person name="Wang S."/>
            <person name="Wang H."/>
            <person name="Wang A."/>
            <person name="Jiang F."/>
            <person name="Liu H."/>
            <person name="Zhao H."/>
            <person name="Xu D."/>
            <person name="Zhang Y."/>
        </authorList>
    </citation>
    <scope>NUCLEOTIDE SEQUENCE [LARGE SCALE GENOMIC DNA]</scope>
    <source>
        <strain evidence="2">cv. Yunnan</strain>
    </source>
</reference>
<sequence>MIGEVAAVPRSLWLHPCKTIGSPHSILTNRTQFPQRTRIPPTHFSLQKLTIKASGTAAASSSLGNTEYAEEPATNVKFQTSLDLPGCSASLSLIGTGFREKVFAIIGVKVYAAGLYLNTDILDNLDPWKGRTAAEIRDDLSLFDLIYQAPLEKSLQIVLVRDIDGNTFWDALDEAISPRIKSPNSIDKTALSTFRAIFQDRPLKKGTFIFLTWVDLSKMLVHVSADGIPSTAEATIESENVTFSLFDVFFGRAPVSPTLKSSISNSLASFLK</sequence>
<reference evidence="1 2" key="2">
    <citation type="journal article" date="2022" name="Mol. Ecol. Resour.">
        <title>The genomes of chicory, endive, great burdock and yacon provide insights into Asteraceae paleo-polyploidization history and plant inulin production.</title>
        <authorList>
            <person name="Fan W."/>
            <person name="Wang S."/>
            <person name="Wang H."/>
            <person name="Wang A."/>
            <person name="Jiang F."/>
            <person name="Liu H."/>
            <person name="Zhao H."/>
            <person name="Xu D."/>
            <person name="Zhang Y."/>
        </authorList>
    </citation>
    <scope>NUCLEOTIDE SEQUENCE [LARGE SCALE GENOMIC DNA]</scope>
    <source>
        <strain evidence="2">cv. Yunnan</strain>
        <tissue evidence="1">Leaves</tissue>
    </source>
</reference>
<evidence type="ECO:0000313" key="1">
    <source>
        <dbReference type="EMBL" id="KAI3695303.1"/>
    </source>
</evidence>
<comment type="caution">
    <text evidence="1">The sequence shown here is derived from an EMBL/GenBank/DDBJ whole genome shotgun (WGS) entry which is preliminary data.</text>
</comment>